<dbReference type="Proteomes" id="UP000589292">
    <property type="component" value="Unassembled WGS sequence"/>
</dbReference>
<proteinExistence type="predicted"/>
<gene>
    <name evidence="3" type="ORF">FG486_03995</name>
</gene>
<dbReference type="InterPro" id="IPR036709">
    <property type="entry name" value="Autotransporte_beta_dom_sf"/>
</dbReference>
<evidence type="ECO:0000259" key="2">
    <source>
        <dbReference type="PROSITE" id="PS51208"/>
    </source>
</evidence>
<dbReference type="RefSeq" id="WP_181266517.1">
    <property type="nucleotide sequence ID" value="NZ_BAAAGB010000002.1"/>
</dbReference>
<dbReference type="SUPFAM" id="SSF51126">
    <property type="entry name" value="Pectin lyase-like"/>
    <property type="match status" value="16"/>
</dbReference>
<evidence type="ECO:0000256" key="1">
    <source>
        <dbReference type="ARBA" id="ARBA00022729"/>
    </source>
</evidence>
<dbReference type="PANTHER" id="PTHR35037:SF3">
    <property type="entry name" value="C-TERMINAL REGION OF AIDA-LIKE PROTEIN"/>
    <property type="match status" value="1"/>
</dbReference>
<dbReference type="InterPro" id="IPR005546">
    <property type="entry name" value="Autotransporte_beta"/>
</dbReference>
<keyword evidence="4" id="KW-1185">Reference proteome</keyword>
<evidence type="ECO:0000313" key="3">
    <source>
        <dbReference type="EMBL" id="MBA1373486.1"/>
    </source>
</evidence>
<dbReference type="InterPro" id="IPR051551">
    <property type="entry name" value="Autotransporter_adhesion"/>
</dbReference>
<name>A0A7V8RBP6_9SPHN</name>
<comment type="caution">
    <text evidence="3">The sequence shown here is derived from an EMBL/GenBank/DDBJ whole genome shotgun (WGS) entry which is preliminary data.</text>
</comment>
<dbReference type="EMBL" id="VDES01000001">
    <property type="protein sequence ID" value="MBA1373486.1"/>
    <property type="molecule type" value="Genomic_DNA"/>
</dbReference>
<dbReference type="Gene3D" id="2.160.20.20">
    <property type="match status" value="3"/>
</dbReference>
<dbReference type="InterPro" id="IPR012332">
    <property type="entry name" value="Autotransporter_pectin_lyase_C"/>
</dbReference>
<dbReference type="SMART" id="SM00869">
    <property type="entry name" value="Autotransporter"/>
    <property type="match status" value="1"/>
</dbReference>
<organism evidence="3 4">
    <name type="scientific">Sphingomonas ursincola</name>
    <dbReference type="NCBI Taxonomy" id="56361"/>
    <lineage>
        <taxon>Bacteria</taxon>
        <taxon>Pseudomonadati</taxon>
        <taxon>Pseudomonadota</taxon>
        <taxon>Alphaproteobacteria</taxon>
        <taxon>Sphingomonadales</taxon>
        <taxon>Sphingomonadaceae</taxon>
        <taxon>Sphingomonas</taxon>
    </lineage>
</organism>
<dbReference type="Pfam" id="PF12951">
    <property type="entry name" value="PATR"/>
    <property type="match status" value="42"/>
</dbReference>
<dbReference type="NCBIfam" id="TIGR02601">
    <property type="entry name" value="autotrns_rpt"/>
    <property type="match status" value="28"/>
</dbReference>
<dbReference type="PROSITE" id="PS51208">
    <property type="entry name" value="AUTOTRANSPORTER"/>
    <property type="match status" value="1"/>
</dbReference>
<reference evidence="3 4" key="1">
    <citation type="journal article" date="1994" name="Int. J. Syst. Bacteriol.">
        <title>Phylogenetic positions of novel aerobic, bacteriochlorophyll a-containing bacteria and description of Roseococcus thiosulfatophilus gen. nov., sp. nov., Erythromicrobium ramosum gen. nov., sp. nov., and Erythrobacter litoralis sp. nov.</title>
        <authorList>
            <person name="Yurkov V."/>
            <person name="Stackebrandt E."/>
            <person name="Holmes A."/>
            <person name="Fuerst J.A."/>
            <person name="Hugenholtz P."/>
            <person name="Golecki J."/>
            <person name="Gad'on N."/>
            <person name="Gorlenko V.M."/>
            <person name="Kompantseva E.I."/>
            <person name="Drews G."/>
        </authorList>
    </citation>
    <scope>NUCLEOTIDE SEQUENCE [LARGE SCALE GENOMIC DNA]</scope>
    <source>
        <strain evidence="3 4">KR-99</strain>
    </source>
</reference>
<keyword evidence="1" id="KW-0732">Signal</keyword>
<dbReference type="InterPro" id="IPR011050">
    <property type="entry name" value="Pectin_lyase_fold/virulence"/>
</dbReference>
<dbReference type="SUPFAM" id="SSF103515">
    <property type="entry name" value="Autotransporter"/>
    <property type="match status" value="1"/>
</dbReference>
<evidence type="ECO:0000313" key="4">
    <source>
        <dbReference type="Proteomes" id="UP000589292"/>
    </source>
</evidence>
<protein>
    <recommendedName>
        <fullName evidence="2">Autotransporter domain-containing protein</fullName>
    </recommendedName>
</protein>
<sequence>MQSIRNRGADRAERRERAVPQRLGLFSTTALIPAIAALAGGALTLAPGQAQAQTVAASGVVTNGFGENSLCLDAALDLCQIDLGEVNDAPPPVLADLATGSAGRSLLIGGGDNGSQFFTVTSDGYEFNNDFNTQNPLVLSFPVTIVRAIGSSSFHQQSISETGGSRVLRKTGSETLFLLGFDNTYSGGTIVSEGFLGWDRDRAFGIAGTGVTIDNGAGVNWTGSFATTRAFTLTGGSATIRAQSGVTGTVNGTISGPGGLTVGGPGLVAPGTIVLGSNNTYQGGTSIVGGTLIVTNNNSLGTLASGTTVSAGATLAVQGGLTGLNEGIALSGTGMGGAGALRNLSGNNVLTGGVTVAGAALITSDAGLLDLAGPLQSSGAFGLTFGGAGSVSLRGQIVGSISGLTKTGTGTLILGSGFNPSAYNAGLDLAQGTVSVRTNLGAGFGTIRTTGSVIDYAQDVNMAAPIELNSNTTQLQVTTGTATQSGIISEINGARPIEKIGAGTLILTNTNTYAGGTIINGGALQIGNGGTTGTLGSGTVTINGAQLIFNRSDDITVANDITSSGTLIKRGGGTVTLTGAKGYSNTFVEAGTLALRGTSPLSGGGVLQLTGGTLDMGVDGVLSNATHSGGTLALNGRTLILTTGNYNASGGSLTGGGTIQFAGNSRGLLITGATSIDAGTTILSSGFNNRLEIGSLGADYTLAAAITGSGAANNLGSMSVILGNTGFRTTLSGNSSYAAGTSLNSGTLVVASDTALGTGALTMAANTVLESGGTGNRTLANAITLNGAGISIANPSTTNTFTLGGVIGGSNGFAKTGAGTLILTGNNSLSGNIALNAGTLQLGSGALAGSLGSTGVVMANGTSLVFDSSASQNVSNVLSGTGSLTKRGSGTLTLSGSNSFSGAVSLDGGALQLTGGSSIGDTAALSMATSTLLGVGSSETIGSLAGNGTVVLQASSVLTTGGNNNSTTFAGSLTGLGGLTKTGSGTLTLTGTSNFVGTTTISGGTLQIGNATTTGTIIGGPIVNNASLVFNRSDNIDSSVAISGTGSLTKQGLGTLTLLSTNSYAGGTTISAGILQLGSGSTTGSLGTGGVTISTNGTLRSNSSVTQTIAGALAGSGALVQQGTGTTILGAAANGYSGTAQIFAGTLQLGNLTALGTGAVELRGGSLHLANAGVYTNNINAFTADGNVLSTVAGSQVTLTGQFGGAGTLRLAPGTGSTLDIAAATGTAGASTRIIVQSGTVRSQSGILGQILGLDATQTQVDAGATLNFNTRLSTISNLSGAGTILNDGSTTTLRNGTFSGAFGGTQSLATTGNISLSGSSSYTGTTTVQSGTLTIGSNTALGNSTGGTTVASGATLQFSGTPLTIGDALTISGSGNGGIGAIRVAPLGASGNEATSITGGVTLAADSTITVADRILLSFNTGGIALGSSTLTFASEGTGNSSIFVNSAISGTGALVKTGSGLLRLNGNNGFTGPLTINGGDVVLASGTALADTVAVSLATGARLFVSSTETIGSLAGAGTVSFENASVLTTGGNNASTTFAGSVNGTGNLTKSGTGTFTLSGTSGFAGITTISGGTLQIGDGGTTGAIGSGQIITNANLAFNRSDALAIANAISGFGTLTKLGAGTLTLSGANSYSGDTTISAGTLVLDQVAGGTIGAAGTGTITLENNSALLSNVTGTLANRISIASSATASIGAASGTTLTLTGDQFETSSPVTLTFGSSTATGLIELAAPSGVSVAAGTASTIAGGTVRTGNAFAASVFSLASGGTTIGTGTTAATLDVNGLNFQLVNLTGSASGTLTNLGSQAATTTLNTQIFSAFDGVITNGASALNLVKTGSGTLALTGTNTYSGTTTVTAGTLNVGRAGTSGTLGSGAVIVGAAGRLLLNRTNDLLVTNAISGAGEVIKGSAGTTTLTGDNSGYTGTLSVTNGTLQIGNGGTSGSLGTGAVANDATLAINLASDITLAQAITGNGALRKLGSGVTTIGGNVTQGSATVEAGTLALSGSNSFTNGITVAGGTLSLRSNNAAGGATGVIRTTGSVVDYADGIDMATPIELNSNTTQLQVLAGSATQSGVISEIGGARPLEKIGAGTLTLSATNSYSGGTTISAGRLNITSNANLGAIAGGVTIGNAVLGTTGLISSARAVSLTGAAGIDVSSSSLTLTGAVTGAGSLTKTGTGQLVLTADNSYAGTTTISGSGGLTVGTGGNTGTLGSGNITVNAGSFLAFSRSDAFTVANAISGQGNVGKQSSGTLTLSGANTFSGGLAIGAGTVVLASANAGVITAAGTGNITFSSNTTLRTDVSGTLGNNLFFGSGSSTVAAATGTTLRLASNVLSFEAGAGSPLDFGTASATGTIELAPVTVSVGAQVNPIAINGGTLRLANAGAYTLLNGANGVFLNGATLGADVAGTLTKVLTIGATGGTIDVAAASLTLQGANSHIGVLTKTGTGELRLTGAGTGSGTVQLNAGSLALLATNAGWGTGTLQMATGTTLRLGLPSPATLANNIVLGAGAGSTIIASSTTFSGALSGGDLTIAAGLGADGPSVVRLTGTNSYGATTISAGNTLQIGTTGTGGTLGTGNVTVNAGATLRFSGNDLTVANVVSGAGQLVRDGLGTTTLTGANSYAGGTVISGGGIVIGNTSALGTGGVTMSGSSSLDTAAGVSASINGLSVVNFGSSPIITASAGQTLSLGGTFSVGPFVSALSFGSSTGTGTIALDFAAVPTVSSDIQIRVNGGTLKLGSTSEALLLNAAGGLAIGALGTIDLNGFAGGGVSIFGSGTISNSSTTAAQFTALQNAATTFSGIVGGGTGAISLVKSGTGALTLAGANSYTGITSITGGSLQIGDGGTTGSLGTGNVAIASGAQLLLNRSDALSLANVFTGAGTVQKNLASTLTLTGSNTAADGFTGTFNINAGTLLVNGVLGDLTNRAATINVASGATLSGSGTIQGNVVVANGGILSPGTSPATQTIAGNLTLNDSSVLNFELAQPGVVGGGINDLITVGGNLVLDGTLNVTALDGFSAGFYRLFNYGGTLTNNGLNMGTLPLGFISELRADIAGQINILFNAGGQTVQYWDGADLTGAVATVNGDGGAGTWTSTSTNWTNPTGFAVNTPWAGQAGVFAGAAGGAVGIIGSQAFQELRFLTDGYVLNAADSTGGLATTGGFSIVNVNSGLATRINAPISGTAGLTKSGGGTLTLGGANSYAGLTTVSGGTLSLVSGGTIAGAVQNNATLTNAGTIIGLVTNAGTLTSTGTLAGGLTNNAGATASISGTLDGPVSNAATITLTGATTGAAAVTQTTTGSLNLAGFNGTIGSLAGAGAVQLGNGTLTTGGNNSTTTFAGVISGSGGLTKIGSGTLSLTGANAYAGQTSINGGTLELGFGGSLTGAVVNNGTFNNAGVVNGLVTNGDFGILTSLGALNGGLVNNGRFTPISISGQLNGNVSNSGVINFINQTVGNAAITQAANSNLFLVSQTNVNIGSLAGAGSVVLSQGSTLTIGSNNASTSFSGVVSGTGTLAKTGTGTLTLSGANNLTGLTTVSQGSLSIAMTGSLAGAVQNNATLANAGSIAGLVTNAGTLTSTGTLGGGLSNNAGATAAIRGTLNGPVSNAGTITLTGTTTGNAALAQTGNGTFNLAGFDATIGSLSGTLVGSGSVQLGSGTLTLGGNNSSTSFNGVISGTGQVIKTGTGSFAVTAANTYTGLTTVNGGTFTIGFGGSLAGSVQNNATLVNLSRVSGQVTNAGILNSTGSIRGGLVNNAGATANLAGLLNGAVSNSGNITLVESLTSTGSFTQSSGASLNLAGFEAGMGSIAGNGAIQLGSGTLTAGASNASTSFDGIISGSGTFNKAGTGTLTLGGSNTAAANFTGTVNVNAGSLVLNGQFGDVAANSANLSLANGATLAGSGSFLGNISLGAGAILAPGNSPATIAIGGNLLLDSASILNFELAQAGVVGGGINDLITVSGNLTLDGTLNVAALTGFGEGIYRLINYGGTLTDNGLLVGTRPDGFTASVITNIGGQISVQFTLGIPTVLYWDGTDTTAASSAITGNGGSGTWNSTSTNWTSAPGFSTAFGWNSQTGVFAGAAGGTVQVSGTQAFQQLRFETGGYVLNTAPGGGALATTGGTSVIDVSAGLGATINAPIQGTAGITKAGAGTLTLGGFNSYAGLTSIAAGTLALSSGGTIVGAVDNGASFASAGNVRGQVTNRASLTSTGRLDGGLVNAATGIANLSGVWNGAISNAGTVRLSGLTSGNVAFNQQGSGLFDLAGSFASIGSLAGSGSVQLGSGLLQLGRSNASTSFAGVISGSGGLEKEGTGTFTLTGANSFTGRTLVSGGTLVLASGASLAGSVTNNAVFTNAGTVANGVINNGALVSTGSLNGSLVNNAGATASLSGAFSGNLINRGTVNLTGTTIGIGELSLATGAVFNLGGFATTIGNLTGGGGTVALGSGTLTLGSGTGSQTFDGMITGSGGLTKVSASTFSLSGAQGYTGLTTVNGGTLILGSNASLAGGVLNNARFTNAGRVSGLVTNIATLESTGALNAGLVNATGASARIRGILAGSVTNAGTITLTGAISGIGAVTQEATGTFDLGGFGTSIGSLAGSGAVILGAAPLTTGGDNGSSTFAGTVSGDGGIVKTGTGTFVLSGANSYAGLTTVSQGVLSVRNNAGLGGNAAGTVVDAGAALELQGGITLTGEALTINGTGVNGAGALRNVADNNIWAGTVTLGSDSLITADAGRLDIDLLAGSTQALTTGGAGLIGLANANTAGALTVTGGNLALFGTGNFASGVNVNAGNLFLQGGSSVNDAAAVTLGTGNVIVAVSETIGSLAGTGGTVQIDAGQTLTLGGSDASTSFGGVIFNTGNLAKQGSGTFTVTGTLAHSGTTTITGGTLLSGAANIWQGNGLVTIGNGGTLDLGGFDQSIAAISLAGGTLANGALTGSISTSGGTIRDITGAANSLRAIGGTTTLTGAGSFAQGVTLAGGDVVLQGAGASIADTALVAVNTGTLLVNVGETIGALAGSGGRVQIAQGQALVTGGSNASTAYAGVLAGNGAVIKTGTGTFTLSGANTLTGTVTVNAGVLALASGGSLAGAVQNAAGFSNAGTVAGLVTNTGTLISTGVLNGGLVNSGSAGLSGQLGGAVTNSSLVQLQGALTGITGFSQSGTGAFDLAGFSTSIGSLSGAGNVLLGSATLTLGGSNASTSFSGTIGGTGGLIKTGTGSFTLTTGQVYTGLTTVNGGLLTVAAGAGLSGSVLNNASFASSGLILGSLTNNGTATLSGQVNGTVANNAVIALDGQLVVLGRLTQNAGGSLNLAGFNAGLGSLAGTGPIALGSGTLVVGSDNSSSLFSGVISGSGGLQKIGTGTFTLTGINSYTGLTLVNAGTLVIGEGVSVGGTTSGIAATVAAPSVLAAPVANAASGPIAAEQTSMPAAVTSLAVEQTSMPATVTSLAAETASTVSASLASRAGMMVDNISISGGPTPASLAPSAERLPLAGGVSSGPERVDLFGDSTSGAVSANLPVVTLGEASQTVAPAAASTASAAGRIGLVSDLSNSMGTARLDGALMGGAEMASPVAAALVDANAPAASAGETAFAGPLTPAVIAGSVLNNANLINNGSILGQLVNSAGATAVNNGVIRGLVINAGTFTSTGTLSGGLSNSGTARISGTLTGDVLNSGSITLTGITSGIAVFQQAATGSLNLAGFDTTLGVLSGAGTITLGSARLTTGTNGVNSLFSGVISGTGALTKTGTGGLILDGENSYSGGTTIAGGVLQLGNGGATGSIIGPVLNNGTLIINRSNAYTFAGVISGTGMFVQAGSGTTTLTGANSYTGGTLISAGRLIGSTVSLQGLIQNDAALEFAQGTTGVFAGRIGGTGLLDKSGVGLLELTGDNSALRGATTVRAGELRVTGSLAGSATTVLSGATLSGNGTVGGLIARSGSVVSPGAGGLGMLGLNGAIQLQSGSTLRLQVQAPSGSDMLIGNGTMQLGGTAAITNLGGTYAFNSNYLLLQASGGRTGTFDAVTGFGEFGILYRPELVYTANQVLLRMAPNLLTNILGNTPLTANQRSVVSRIDAAVTAGYNPQPLFNVYALPNAQQPNAFDQLSGEVYATMAGVGIEQERLVREAVLGRINAVAATARQTPEWGNGAGAWGQVFGSWGAGERDGNAARYESDRQGFITGIDYGNANSEGSWRIGAFGVHMTSKVSVDARGSRAEVEQTGGGLYAGVNTGGVSVGMGASVTGVDLTAVRNIALPGFAETNRGRGDGRAVQGFAELSYAIEAGNATYRPFASVAVGEFKLDALTETGGAAALSVRRQSYRSGSVTVGADGTVRMGRVNLSGTLAGRFQVGDRDPAAQIALAAAPAQAFTIRGVQLDSFALAARLDATVKLTDGADLSLGYTGLIGKDTADHGARATLSVRF</sequence>
<dbReference type="PANTHER" id="PTHR35037">
    <property type="entry name" value="C-TERMINAL REGION OF AIDA-LIKE PROTEIN"/>
    <property type="match status" value="1"/>
</dbReference>
<feature type="domain" description="Autotransporter" evidence="2">
    <location>
        <begin position="6124"/>
        <end position="6401"/>
    </location>
</feature>
<accession>A0A7V8RBP6</accession>
<dbReference type="InterPro" id="IPR013425">
    <property type="entry name" value="Autotrns_rpt"/>
</dbReference>